<dbReference type="HOGENOM" id="CLU_1823749_0_0_10"/>
<dbReference type="Proteomes" id="UP000008514">
    <property type="component" value="Chromosome"/>
</dbReference>
<evidence type="ECO:0000256" key="1">
    <source>
        <dbReference type="SAM" id="SignalP"/>
    </source>
</evidence>
<evidence type="ECO:0000313" key="3">
    <source>
        <dbReference type="Proteomes" id="UP000008514"/>
    </source>
</evidence>
<accession>K4ICN6</accession>
<feature type="chain" id="PRO_5003878990" description="Secreted protein" evidence="1">
    <location>
        <begin position="21"/>
        <end position="141"/>
    </location>
</feature>
<evidence type="ECO:0000313" key="2">
    <source>
        <dbReference type="EMBL" id="AFU68174.1"/>
    </source>
</evidence>
<keyword evidence="1" id="KW-0732">Signal</keyword>
<protein>
    <recommendedName>
        <fullName evidence="4">Secreted protein</fullName>
    </recommendedName>
</protein>
<reference evidence="2" key="1">
    <citation type="submission" date="2006-03" db="EMBL/GenBank/DDBJ databases">
        <authorList>
            <person name="Bowman J."/>
            <person name="Ferriera S."/>
            <person name="Johnson J."/>
            <person name="Kravitz S."/>
            <person name="Halpern A."/>
            <person name="Remington K."/>
            <person name="Beeson K."/>
            <person name="Tran B."/>
            <person name="Rogers Y.-H."/>
            <person name="Friedman R."/>
            <person name="Venter J.C."/>
        </authorList>
    </citation>
    <scope>NUCLEOTIDE SEQUENCE [LARGE SCALE GENOMIC DNA]</scope>
    <source>
        <strain evidence="2">ATCC 700755</strain>
    </source>
</reference>
<dbReference type="RefSeq" id="WP_015023780.1">
    <property type="nucleotide sequence ID" value="NC_018721.1"/>
</dbReference>
<dbReference type="EMBL" id="CP003879">
    <property type="protein sequence ID" value="AFU68174.1"/>
    <property type="molecule type" value="Genomic_DNA"/>
</dbReference>
<gene>
    <name evidence="2" type="ordered locus">P700755_001237</name>
</gene>
<dbReference type="KEGG" id="ptq:P700755_001237"/>
<feature type="signal peptide" evidence="1">
    <location>
        <begin position="1"/>
        <end position="20"/>
    </location>
</feature>
<dbReference type="AlphaFoldDB" id="K4ICN6"/>
<keyword evidence="3" id="KW-1185">Reference proteome</keyword>
<evidence type="ECO:0008006" key="4">
    <source>
        <dbReference type="Google" id="ProtNLM"/>
    </source>
</evidence>
<name>K4ICN6_PSYTT</name>
<dbReference type="OrthoDB" id="680248at2"/>
<sequence length="141" mass="15656">MKKLLLVNLLFLLVSFNSFGQEKETKLVEITGTEVPKTRGENPNIKTDFVCDAPDVAVAKPAATRGSTCTINVDNYTGFDIKVYVDGYFEGWVHPWDEGSVTVIGGYTEVYCMTSGGSYEWEATGDCDSYFTYKLTESNSR</sequence>
<proteinExistence type="predicted"/>
<reference evidence="2" key="2">
    <citation type="submission" date="2012-09" db="EMBL/GenBank/DDBJ databases">
        <title>The complete sequence of Psychroflexus torquis an extreme psychrophile from sea-ice that is stimulated by light.</title>
        <authorList>
            <person name="Feng S."/>
            <person name="Powell S.M."/>
            <person name="Bowman J.P."/>
        </authorList>
    </citation>
    <scope>NUCLEOTIDE SEQUENCE [LARGE SCALE GENOMIC DNA]</scope>
    <source>
        <strain evidence="2">ATCC 700755</strain>
    </source>
</reference>
<organism evidence="2 3">
    <name type="scientific">Psychroflexus torquis (strain ATCC 700755 / CIP 106069 / ACAM 623)</name>
    <dbReference type="NCBI Taxonomy" id="313595"/>
    <lineage>
        <taxon>Bacteria</taxon>
        <taxon>Pseudomonadati</taxon>
        <taxon>Bacteroidota</taxon>
        <taxon>Flavobacteriia</taxon>
        <taxon>Flavobacteriales</taxon>
        <taxon>Flavobacteriaceae</taxon>
        <taxon>Psychroflexus</taxon>
    </lineage>
</organism>